<feature type="domain" description="VOC" evidence="1">
    <location>
        <begin position="2"/>
        <end position="122"/>
    </location>
</feature>
<dbReference type="Gene3D" id="3.10.180.10">
    <property type="entry name" value="2,3-Dihydroxybiphenyl 1,2-Dioxygenase, domain 1"/>
    <property type="match status" value="1"/>
</dbReference>
<dbReference type="InterPro" id="IPR029068">
    <property type="entry name" value="Glyas_Bleomycin-R_OHBP_Dase"/>
</dbReference>
<protein>
    <submittedName>
        <fullName evidence="2">Glyoxalase/bleomycin resistance protein/dioxygenase</fullName>
    </submittedName>
</protein>
<dbReference type="Pfam" id="PF18029">
    <property type="entry name" value="Glyoxalase_6"/>
    <property type="match status" value="1"/>
</dbReference>
<name>A0A8K0TKT8_9PEZI</name>
<evidence type="ECO:0000313" key="3">
    <source>
        <dbReference type="Proteomes" id="UP000813385"/>
    </source>
</evidence>
<dbReference type="InterPro" id="IPR041581">
    <property type="entry name" value="Glyoxalase_6"/>
</dbReference>
<dbReference type="PANTHER" id="PTHR35006">
    <property type="entry name" value="GLYOXALASE FAMILY PROTEIN (AFU_ORTHOLOGUE AFUA_5G14830)"/>
    <property type="match status" value="1"/>
</dbReference>
<dbReference type="AlphaFoldDB" id="A0A8K0TKT8"/>
<comment type="caution">
    <text evidence="2">The sequence shown here is derived from an EMBL/GenBank/DDBJ whole genome shotgun (WGS) entry which is preliminary data.</text>
</comment>
<keyword evidence="3" id="KW-1185">Reference proteome</keyword>
<dbReference type="Proteomes" id="UP000813385">
    <property type="component" value="Unassembled WGS sequence"/>
</dbReference>
<dbReference type="CDD" id="cd07262">
    <property type="entry name" value="VOC_like"/>
    <property type="match status" value="1"/>
</dbReference>
<accession>A0A8K0TKT8</accession>
<evidence type="ECO:0000259" key="1">
    <source>
        <dbReference type="PROSITE" id="PS51819"/>
    </source>
</evidence>
<dbReference type="PANTHER" id="PTHR35006:SF2">
    <property type="entry name" value="GLYOXALASE FAMILY PROTEIN (AFU_ORTHOLOGUE AFUA_5G14830)"/>
    <property type="match status" value="1"/>
</dbReference>
<evidence type="ECO:0000313" key="2">
    <source>
        <dbReference type="EMBL" id="KAH7369320.1"/>
    </source>
</evidence>
<dbReference type="SUPFAM" id="SSF54593">
    <property type="entry name" value="Glyoxalase/Bleomycin resistance protein/Dihydroxybiphenyl dioxygenase"/>
    <property type="match status" value="1"/>
</dbReference>
<sequence length="127" mass="13799">MTIDHVGILVPKDRYKELLDFYVAALGPLGYKLHMEPVPGVAGIGKEQPDWWITAVESSTVGNIHVAFGTTEREEVRKFHEAAIAAGAKDNGAPGVRAHYHPAYYGAFVTDPVGNNLEVVCHCPDSK</sequence>
<dbReference type="InterPro" id="IPR037523">
    <property type="entry name" value="VOC_core"/>
</dbReference>
<dbReference type="OrthoDB" id="10249419at2759"/>
<dbReference type="PROSITE" id="PS51819">
    <property type="entry name" value="VOC"/>
    <property type="match status" value="1"/>
</dbReference>
<organism evidence="2 3">
    <name type="scientific">Plectosphaerella cucumerina</name>
    <dbReference type="NCBI Taxonomy" id="40658"/>
    <lineage>
        <taxon>Eukaryota</taxon>
        <taxon>Fungi</taxon>
        <taxon>Dikarya</taxon>
        <taxon>Ascomycota</taxon>
        <taxon>Pezizomycotina</taxon>
        <taxon>Sordariomycetes</taxon>
        <taxon>Hypocreomycetidae</taxon>
        <taxon>Glomerellales</taxon>
        <taxon>Plectosphaerellaceae</taxon>
        <taxon>Plectosphaerella</taxon>
    </lineage>
</organism>
<reference evidence="2" key="1">
    <citation type="journal article" date="2021" name="Nat. Commun.">
        <title>Genetic determinants of endophytism in the Arabidopsis root mycobiome.</title>
        <authorList>
            <person name="Mesny F."/>
            <person name="Miyauchi S."/>
            <person name="Thiergart T."/>
            <person name="Pickel B."/>
            <person name="Atanasova L."/>
            <person name="Karlsson M."/>
            <person name="Huettel B."/>
            <person name="Barry K.W."/>
            <person name="Haridas S."/>
            <person name="Chen C."/>
            <person name="Bauer D."/>
            <person name="Andreopoulos W."/>
            <person name="Pangilinan J."/>
            <person name="LaButti K."/>
            <person name="Riley R."/>
            <person name="Lipzen A."/>
            <person name="Clum A."/>
            <person name="Drula E."/>
            <person name="Henrissat B."/>
            <person name="Kohler A."/>
            <person name="Grigoriev I.V."/>
            <person name="Martin F.M."/>
            <person name="Hacquard S."/>
        </authorList>
    </citation>
    <scope>NUCLEOTIDE SEQUENCE</scope>
    <source>
        <strain evidence="2">MPI-CAGE-AT-0016</strain>
    </source>
</reference>
<gene>
    <name evidence="2" type="ORF">B0T11DRAFT_278587</name>
</gene>
<proteinExistence type="predicted"/>
<dbReference type="EMBL" id="JAGPXD010000002">
    <property type="protein sequence ID" value="KAH7369320.1"/>
    <property type="molecule type" value="Genomic_DNA"/>
</dbReference>